<name>A0ABW2G947_9ACTN</name>
<keyword evidence="1" id="KW-0472">Membrane</keyword>
<feature type="transmembrane region" description="Helical" evidence="1">
    <location>
        <begin position="40"/>
        <end position="61"/>
    </location>
</feature>
<dbReference type="Proteomes" id="UP001596413">
    <property type="component" value="Unassembled WGS sequence"/>
</dbReference>
<evidence type="ECO:0000313" key="2">
    <source>
        <dbReference type="EMBL" id="MFC7217235.1"/>
    </source>
</evidence>
<sequence>TAHAQRAYSRGVEQVSYYGAPPQGPPFGGPPAESPRLMNLMVPWAVGLVVNLVLQFTVAVVSWDLITGEDPTGMTTASSVLLLQLPSALCFAAATWAAAAVHRAPSRDSLPRHCAAALVPAVLLQTVVFLSQGSDLTALTVLVQLAVLATGCALGMLAERLRQGG</sequence>
<keyword evidence="1" id="KW-1133">Transmembrane helix</keyword>
<feature type="non-terminal residue" evidence="2">
    <location>
        <position position="1"/>
    </location>
</feature>
<proteinExistence type="predicted"/>
<dbReference type="EMBL" id="JBHSZO010000004">
    <property type="protein sequence ID" value="MFC7217235.1"/>
    <property type="molecule type" value="Genomic_DNA"/>
</dbReference>
<keyword evidence="3" id="KW-1185">Reference proteome</keyword>
<feature type="transmembrane region" description="Helical" evidence="1">
    <location>
        <begin position="136"/>
        <end position="158"/>
    </location>
</feature>
<organism evidence="2 3">
    <name type="scientific">Streptomyces polyrhachis</name>
    <dbReference type="NCBI Taxonomy" id="1282885"/>
    <lineage>
        <taxon>Bacteria</taxon>
        <taxon>Bacillati</taxon>
        <taxon>Actinomycetota</taxon>
        <taxon>Actinomycetes</taxon>
        <taxon>Kitasatosporales</taxon>
        <taxon>Streptomycetaceae</taxon>
        <taxon>Streptomyces</taxon>
    </lineage>
</organism>
<feature type="transmembrane region" description="Helical" evidence="1">
    <location>
        <begin position="81"/>
        <end position="101"/>
    </location>
</feature>
<protein>
    <submittedName>
        <fullName evidence="2">Uncharacterized protein</fullName>
    </submittedName>
</protein>
<comment type="caution">
    <text evidence="2">The sequence shown here is derived from an EMBL/GenBank/DDBJ whole genome shotgun (WGS) entry which is preliminary data.</text>
</comment>
<keyword evidence="1" id="KW-0812">Transmembrane</keyword>
<feature type="transmembrane region" description="Helical" evidence="1">
    <location>
        <begin position="113"/>
        <end position="130"/>
    </location>
</feature>
<evidence type="ECO:0000313" key="3">
    <source>
        <dbReference type="Proteomes" id="UP001596413"/>
    </source>
</evidence>
<reference evidence="3" key="1">
    <citation type="journal article" date="2019" name="Int. J. Syst. Evol. Microbiol.">
        <title>The Global Catalogue of Microorganisms (GCM) 10K type strain sequencing project: providing services to taxonomists for standard genome sequencing and annotation.</title>
        <authorList>
            <consortium name="The Broad Institute Genomics Platform"/>
            <consortium name="The Broad Institute Genome Sequencing Center for Infectious Disease"/>
            <person name="Wu L."/>
            <person name="Ma J."/>
        </authorList>
    </citation>
    <scope>NUCLEOTIDE SEQUENCE [LARGE SCALE GENOMIC DNA]</scope>
    <source>
        <strain evidence="3">CGMCC 1.13681</strain>
    </source>
</reference>
<gene>
    <name evidence="2" type="ORF">ACFQLX_03470</name>
</gene>
<dbReference type="RefSeq" id="WP_386411768.1">
    <property type="nucleotide sequence ID" value="NZ_JBHSZO010000004.1"/>
</dbReference>
<accession>A0ABW2G947</accession>
<evidence type="ECO:0000256" key="1">
    <source>
        <dbReference type="SAM" id="Phobius"/>
    </source>
</evidence>